<dbReference type="GO" id="GO:0005886">
    <property type="term" value="C:plasma membrane"/>
    <property type="evidence" value="ECO:0007669"/>
    <property type="project" value="TreeGrafter"/>
</dbReference>
<evidence type="ECO:0000256" key="3">
    <source>
        <dbReference type="ARBA" id="ARBA00022692"/>
    </source>
</evidence>
<dbReference type="AlphaFoldDB" id="A0A6J8A6Y5"/>
<sequence>MADIKGMHVADVVDHGPGLAFVAYPEAISTFPVSPLWVVLFFLMMLTIGIDTQFGTIETIHSALVDEYPKLLRNRKTLFMNAICCVGFISGIPFIMNLMIVFNMIQFTPVSYGTYMYPSWAVGAGWIIGFVSVIPIPLYIIKDLWSTEGTILQRIKTRLTSESDYGPALEVNCIKPVELLRLTTTERLVNHSSKQPELFEEQKKYDLNKYNCQAVKECELQVVFKMFLDLSNFIVGFLKNKSKDPKENLTTKMFIGLPDALDFVNE</sequence>
<protein>
    <submittedName>
        <fullName evidence="8">SLC6A1</fullName>
    </submittedName>
</protein>
<keyword evidence="3 7" id="KW-0812">Transmembrane</keyword>
<dbReference type="GO" id="GO:0005283">
    <property type="term" value="F:amino acid:sodium symporter activity"/>
    <property type="evidence" value="ECO:0007669"/>
    <property type="project" value="TreeGrafter"/>
</dbReference>
<feature type="transmembrane region" description="Helical" evidence="7">
    <location>
        <begin position="120"/>
        <end position="141"/>
    </location>
</feature>
<evidence type="ECO:0000256" key="2">
    <source>
        <dbReference type="ARBA" id="ARBA00022448"/>
    </source>
</evidence>
<keyword evidence="9" id="KW-1185">Reference proteome</keyword>
<dbReference type="Pfam" id="PF00209">
    <property type="entry name" value="SNF"/>
    <property type="match status" value="1"/>
</dbReference>
<name>A0A6J8A6Y5_MYTCO</name>
<dbReference type="PANTHER" id="PTHR11616:SF240">
    <property type="entry name" value="BLOATED TUBULES, ISOFORM B-RELATED"/>
    <property type="match status" value="1"/>
</dbReference>
<dbReference type="InterPro" id="IPR000175">
    <property type="entry name" value="Na/ntran_symport"/>
</dbReference>
<accession>A0A6J8A6Y5</accession>
<dbReference type="GO" id="GO:0046872">
    <property type="term" value="F:metal ion binding"/>
    <property type="evidence" value="ECO:0007669"/>
    <property type="project" value="UniProtKB-KW"/>
</dbReference>
<evidence type="ECO:0000256" key="4">
    <source>
        <dbReference type="ARBA" id="ARBA00022989"/>
    </source>
</evidence>
<feature type="transmembrane region" description="Helical" evidence="7">
    <location>
        <begin position="36"/>
        <end position="57"/>
    </location>
</feature>
<evidence type="ECO:0000256" key="5">
    <source>
        <dbReference type="ARBA" id="ARBA00023136"/>
    </source>
</evidence>
<dbReference type="Proteomes" id="UP000507470">
    <property type="component" value="Unassembled WGS sequence"/>
</dbReference>
<keyword evidence="5 7" id="KW-0472">Membrane</keyword>
<dbReference type="GO" id="GO:0089718">
    <property type="term" value="P:amino acid import across plasma membrane"/>
    <property type="evidence" value="ECO:0007669"/>
    <property type="project" value="TreeGrafter"/>
</dbReference>
<evidence type="ECO:0000256" key="6">
    <source>
        <dbReference type="PIRSR" id="PIRSR600175-1"/>
    </source>
</evidence>
<keyword evidence="6" id="KW-0479">Metal-binding</keyword>
<dbReference type="OrthoDB" id="6581954at2759"/>
<dbReference type="SUPFAM" id="SSF161070">
    <property type="entry name" value="SNF-like"/>
    <property type="match status" value="1"/>
</dbReference>
<comment type="subcellular location">
    <subcellularLocation>
        <location evidence="1">Membrane</location>
        <topology evidence="1">Multi-pass membrane protein</topology>
    </subcellularLocation>
</comment>
<evidence type="ECO:0000256" key="1">
    <source>
        <dbReference type="ARBA" id="ARBA00004141"/>
    </source>
</evidence>
<evidence type="ECO:0000313" key="9">
    <source>
        <dbReference type="Proteomes" id="UP000507470"/>
    </source>
</evidence>
<dbReference type="PANTHER" id="PTHR11616">
    <property type="entry name" value="SODIUM/CHLORIDE DEPENDENT TRANSPORTER"/>
    <property type="match status" value="1"/>
</dbReference>
<organism evidence="8 9">
    <name type="scientific">Mytilus coruscus</name>
    <name type="common">Sea mussel</name>
    <dbReference type="NCBI Taxonomy" id="42192"/>
    <lineage>
        <taxon>Eukaryota</taxon>
        <taxon>Metazoa</taxon>
        <taxon>Spiralia</taxon>
        <taxon>Lophotrochozoa</taxon>
        <taxon>Mollusca</taxon>
        <taxon>Bivalvia</taxon>
        <taxon>Autobranchia</taxon>
        <taxon>Pteriomorphia</taxon>
        <taxon>Mytilida</taxon>
        <taxon>Mytiloidea</taxon>
        <taxon>Mytilidae</taxon>
        <taxon>Mytilinae</taxon>
        <taxon>Mytilus</taxon>
    </lineage>
</organism>
<keyword evidence="2" id="KW-0813">Transport</keyword>
<gene>
    <name evidence="8" type="ORF">MCOR_3978</name>
</gene>
<proteinExistence type="predicted"/>
<keyword evidence="6" id="KW-0915">Sodium</keyword>
<evidence type="ECO:0000313" key="8">
    <source>
        <dbReference type="EMBL" id="CAC5362100.1"/>
    </source>
</evidence>
<evidence type="ECO:0000256" key="7">
    <source>
        <dbReference type="SAM" id="Phobius"/>
    </source>
</evidence>
<feature type="binding site" evidence="6">
    <location>
        <position position="51"/>
    </location>
    <ligand>
        <name>Na(+)</name>
        <dbReference type="ChEBI" id="CHEBI:29101"/>
        <label>1</label>
    </ligand>
</feature>
<dbReference type="EMBL" id="CACVKT020000732">
    <property type="protein sequence ID" value="CAC5362100.1"/>
    <property type="molecule type" value="Genomic_DNA"/>
</dbReference>
<dbReference type="InterPro" id="IPR037272">
    <property type="entry name" value="SNS_sf"/>
</dbReference>
<keyword evidence="4 7" id="KW-1133">Transmembrane helix</keyword>
<dbReference type="PROSITE" id="PS50267">
    <property type="entry name" value="NA_NEUROTRAN_SYMP_3"/>
    <property type="match status" value="1"/>
</dbReference>
<feature type="transmembrane region" description="Helical" evidence="7">
    <location>
        <begin position="78"/>
        <end position="100"/>
    </location>
</feature>
<reference evidence="8 9" key="1">
    <citation type="submission" date="2020-06" db="EMBL/GenBank/DDBJ databases">
        <authorList>
            <person name="Li R."/>
            <person name="Bekaert M."/>
        </authorList>
    </citation>
    <scope>NUCLEOTIDE SEQUENCE [LARGE SCALE GENOMIC DNA]</scope>
    <source>
        <strain evidence="9">wild</strain>
    </source>
</reference>